<dbReference type="GO" id="GO:0003857">
    <property type="term" value="F:(3S)-3-hydroxyacyl-CoA dehydrogenase (NAD+) activity"/>
    <property type="evidence" value="ECO:0007669"/>
    <property type="project" value="TreeGrafter"/>
</dbReference>
<evidence type="ECO:0000313" key="4">
    <source>
        <dbReference type="Proteomes" id="UP000461409"/>
    </source>
</evidence>
<gene>
    <name evidence="3" type="ORF">GRF63_15385</name>
</gene>
<proteinExistence type="predicted"/>
<dbReference type="GO" id="GO:0044594">
    <property type="term" value="F:17-beta-hydroxysteroid dehydrogenase (NAD+) activity"/>
    <property type="evidence" value="ECO:0007669"/>
    <property type="project" value="TreeGrafter"/>
</dbReference>
<reference evidence="3 4" key="2">
    <citation type="submission" date="2020-02" db="EMBL/GenBank/DDBJ databases">
        <title>Erythrobacter dongmakensis sp. nov., isolated from a tidal mudflat.</title>
        <authorList>
            <person name="Kim I.S."/>
        </authorList>
    </citation>
    <scope>NUCLEOTIDE SEQUENCE [LARGE SCALE GENOMIC DNA]</scope>
    <source>
        <strain evidence="3 4">GH3-10</strain>
    </source>
</reference>
<dbReference type="InterPro" id="IPR029069">
    <property type="entry name" value="HotDog_dom_sf"/>
</dbReference>
<reference evidence="3 4" key="1">
    <citation type="submission" date="2019-12" db="EMBL/GenBank/DDBJ databases">
        <authorList>
            <person name="Lee S.D."/>
        </authorList>
    </citation>
    <scope>NUCLEOTIDE SEQUENCE [LARGE SCALE GENOMIC DNA]</scope>
    <source>
        <strain evidence="3 4">GH3-10</strain>
    </source>
</reference>
<dbReference type="EMBL" id="WUBR01000004">
    <property type="protein sequence ID" value="MWV29287.1"/>
    <property type="molecule type" value="Genomic_DNA"/>
</dbReference>
<dbReference type="InterPro" id="IPR054357">
    <property type="entry name" value="MFE-2_N"/>
</dbReference>
<dbReference type="GO" id="GO:0004300">
    <property type="term" value="F:enoyl-CoA hydratase activity"/>
    <property type="evidence" value="ECO:0007669"/>
    <property type="project" value="TreeGrafter"/>
</dbReference>
<evidence type="ECO:0000259" key="1">
    <source>
        <dbReference type="Pfam" id="PF01575"/>
    </source>
</evidence>
<evidence type="ECO:0000259" key="2">
    <source>
        <dbReference type="Pfam" id="PF22622"/>
    </source>
</evidence>
<accession>A0A844XFM6</accession>
<feature type="domain" description="Peroxisomal multifunctional enzyme type 2-like N-terminal" evidence="2">
    <location>
        <begin position="1"/>
        <end position="120"/>
    </location>
</feature>
<sequence>MLYALGLGYGDDPTDPRQVQFVYEQGLKSVPSICVVLAHPGFWINTPNLEIDWVKVLHGEQAFTLHSPLPAEGVVRGEYDVVAVEDKGPKGAVMHVTKRLYDDESDALLSEVTSVYMLRGDGGCGDYGTVPTPPQPLPDRDPDMTVEISTLPQSALIYRLSGDRNPIHADPEAARKAGFDRPILHGLCSMGIATRAIIDAVADGDPDRLKALSLRFSKPVYPGETLQISIFRDGADYRFSARAMERDLVVLDRGTAVLNN</sequence>
<dbReference type="Proteomes" id="UP000461409">
    <property type="component" value="Unassembled WGS sequence"/>
</dbReference>
<evidence type="ECO:0000313" key="3">
    <source>
        <dbReference type="EMBL" id="MWV29287.1"/>
    </source>
</evidence>
<dbReference type="InterPro" id="IPR002539">
    <property type="entry name" value="MaoC-like_dom"/>
</dbReference>
<dbReference type="PANTHER" id="PTHR13078:SF56">
    <property type="entry name" value="PEROXISOMAL MULTIFUNCTIONAL ENZYME TYPE 2"/>
    <property type="match status" value="1"/>
</dbReference>
<organism evidence="3 4">
    <name type="scientific">Aurantiacibacter rhizosphaerae</name>
    <dbReference type="NCBI Taxonomy" id="2691582"/>
    <lineage>
        <taxon>Bacteria</taxon>
        <taxon>Pseudomonadati</taxon>
        <taxon>Pseudomonadota</taxon>
        <taxon>Alphaproteobacteria</taxon>
        <taxon>Sphingomonadales</taxon>
        <taxon>Erythrobacteraceae</taxon>
        <taxon>Aurantiacibacter</taxon>
    </lineage>
</organism>
<dbReference type="PANTHER" id="PTHR13078">
    <property type="entry name" value="PEROXISOMAL MULTIFUNCTIONAL ENZYME TYPE 2-RELATED"/>
    <property type="match status" value="1"/>
</dbReference>
<dbReference type="Gene3D" id="3.10.129.10">
    <property type="entry name" value="Hotdog Thioesterase"/>
    <property type="match status" value="1"/>
</dbReference>
<name>A0A844XFM6_9SPHN</name>
<protein>
    <submittedName>
        <fullName evidence="3">3-alpha,7-alpha, 12-alpha-trihydroxy-5-beta-cholest-24-enoyl-CoA hydratase</fullName>
    </submittedName>
</protein>
<dbReference type="SUPFAM" id="SSF54637">
    <property type="entry name" value="Thioesterase/thiol ester dehydrase-isomerase"/>
    <property type="match status" value="2"/>
</dbReference>
<dbReference type="AlphaFoldDB" id="A0A844XFM6"/>
<dbReference type="Pfam" id="PF22622">
    <property type="entry name" value="MFE-2_hydrat-2_N"/>
    <property type="match status" value="1"/>
</dbReference>
<dbReference type="CDD" id="cd03448">
    <property type="entry name" value="HDE_HSD"/>
    <property type="match status" value="1"/>
</dbReference>
<comment type="caution">
    <text evidence="3">The sequence shown here is derived from an EMBL/GenBank/DDBJ whole genome shotgun (WGS) entry which is preliminary data.</text>
</comment>
<feature type="domain" description="MaoC-like" evidence="1">
    <location>
        <begin position="137"/>
        <end position="247"/>
    </location>
</feature>
<dbReference type="GO" id="GO:0006635">
    <property type="term" value="P:fatty acid beta-oxidation"/>
    <property type="evidence" value="ECO:0007669"/>
    <property type="project" value="TreeGrafter"/>
</dbReference>
<keyword evidence="4" id="KW-1185">Reference proteome</keyword>
<dbReference type="Pfam" id="PF01575">
    <property type="entry name" value="MaoC_dehydratas"/>
    <property type="match status" value="1"/>
</dbReference>